<dbReference type="EMBL" id="RBQE01000629">
    <property type="protein sequence ID" value="RMO94448.1"/>
    <property type="molecule type" value="Genomic_DNA"/>
</dbReference>
<protein>
    <recommendedName>
        <fullName evidence="4">TrbM protein</fullName>
    </recommendedName>
</protein>
<proteinExistence type="predicted"/>
<dbReference type="AlphaFoldDB" id="A0A3M3ZIM5"/>
<gene>
    <name evidence="2" type="ORF">ALQ30_200288</name>
</gene>
<evidence type="ECO:0000256" key="1">
    <source>
        <dbReference type="SAM" id="SignalP"/>
    </source>
</evidence>
<evidence type="ECO:0000313" key="3">
    <source>
        <dbReference type="Proteomes" id="UP000281604"/>
    </source>
</evidence>
<evidence type="ECO:0000313" key="2">
    <source>
        <dbReference type="EMBL" id="RMO94448.1"/>
    </source>
</evidence>
<dbReference type="Pfam" id="PF07424">
    <property type="entry name" value="TrbM"/>
    <property type="match status" value="1"/>
</dbReference>
<dbReference type="Proteomes" id="UP000281604">
    <property type="component" value="Unassembled WGS sequence"/>
</dbReference>
<comment type="caution">
    <text evidence="2">The sequence shown here is derived from an EMBL/GenBank/DDBJ whole genome shotgun (WGS) entry which is preliminary data.</text>
</comment>
<dbReference type="RefSeq" id="WP_122290757.1">
    <property type="nucleotide sequence ID" value="NZ_RBQE01000629.1"/>
</dbReference>
<feature type="signal peptide" evidence="1">
    <location>
        <begin position="1"/>
        <end position="25"/>
    </location>
</feature>
<dbReference type="InterPro" id="IPR009989">
    <property type="entry name" value="TrbM"/>
</dbReference>
<organism evidence="2 3">
    <name type="scientific">Pseudomonas syringae pv. persicae</name>
    <dbReference type="NCBI Taxonomy" id="237306"/>
    <lineage>
        <taxon>Bacteria</taxon>
        <taxon>Pseudomonadati</taxon>
        <taxon>Pseudomonadota</taxon>
        <taxon>Gammaproteobacteria</taxon>
        <taxon>Pseudomonadales</taxon>
        <taxon>Pseudomonadaceae</taxon>
        <taxon>Pseudomonas</taxon>
    </lineage>
</organism>
<keyword evidence="1" id="KW-0732">Signal</keyword>
<sequence length="104" mass="11433">MITRIQALTACLVAAVCVLPTIAHADPCGTELCLSDFSEAKKDISKCQDDLDEFFSLVGKKDGHFDPERTLEKRRSYLNKCASGNALFKADILSKYGSIVKPSY</sequence>
<name>A0A3M3ZIM5_9PSED</name>
<evidence type="ECO:0008006" key="4">
    <source>
        <dbReference type="Google" id="ProtNLM"/>
    </source>
</evidence>
<accession>A0A3M3ZIM5</accession>
<reference evidence="2 3" key="1">
    <citation type="submission" date="2018-08" db="EMBL/GenBank/DDBJ databases">
        <title>Recombination of ecologically and evolutionarily significant loci maintains genetic cohesion in the Pseudomonas syringae species complex.</title>
        <authorList>
            <person name="Dillon M."/>
            <person name="Thakur S."/>
            <person name="Almeida R.N.D."/>
            <person name="Weir B.S."/>
            <person name="Guttman D.S."/>
        </authorList>
    </citation>
    <scope>NUCLEOTIDE SEQUENCE [LARGE SCALE GENOMIC DNA]</scope>
    <source>
        <strain evidence="2 3">ICMP 3706</strain>
    </source>
</reference>
<feature type="chain" id="PRO_5018243952" description="TrbM protein" evidence="1">
    <location>
        <begin position="26"/>
        <end position="104"/>
    </location>
</feature>